<comment type="caution">
    <text evidence="3">The sequence shown here is derived from an EMBL/GenBank/DDBJ whole genome shotgun (WGS) entry which is preliminary data.</text>
</comment>
<dbReference type="SMART" id="SM00577">
    <property type="entry name" value="CPDc"/>
    <property type="match status" value="1"/>
</dbReference>
<reference evidence="3" key="1">
    <citation type="submission" date="2021-01" db="EMBL/GenBank/DDBJ databases">
        <authorList>
            <consortium name="Genoscope - CEA"/>
            <person name="William W."/>
        </authorList>
    </citation>
    <scope>NUCLEOTIDE SEQUENCE</scope>
</reference>
<keyword evidence="4" id="KW-1185">Reference proteome</keyword>
<protein>
    <recommendedName>
        <fullName evidence="2">FCP1 homology domain-containing protein</fullName>
    </recommendedName>
</protein>
<feature type="compositionally biased region" description="Low complexity" evidence="1">
    <location>
        <begin position="55"/>
        <end position="67"/>
    </location>
</feature>
<gene>
    <name evidence="3" type="ORF">PSON_ATCC_30995.1.T1330079</name>
</gene>
<dbReference type="AlphaFoldDB" id="A0A8S1R1W2"/>
<organism evidence="3 4">
    <name type="scientific">Paramecium sonneborni</name>
    <dbReference type="NCBI Taxonomy" id="65129"/>
    <lineage>
        <taxon>Eukaryota</taxon>
        <taxon>Sar</taxon>
        <taxon>Alveolata</taxon>
        <taxon>Ciliophora</taxon>
        <taxon>Intramacronucleata</taxon>
        <taxon>Oligohymenophorea</taxon>
        <taxon>Peniculida</taxon>
        <taxon>Parameciidae</taxon>
        <taxon>Paramecium</taxon>
    </lineage>
</organism>
<dbReference type="Proteomes" id="UP000692954">
    <property type="component" value="Unassembled WGS sequence"/>
</dbReference>
<dbReference type="PANTHER" id="PTHR12210">
    <property type="entry name" value="DULLARD PROTEIN PHOSPHATASE"/>
    <property type="match status" value="1"/>
</dbReference>
<feature type="domain" description="FCP1 homology" evidence="2">
    <location>
        <begin position="266"/>
        <end position="427"/>
    </location>
</feature>
<name>A0A8S1R1W2_9CILI</name>
<dbReference type="PROSITE" id="PS50969">
    <property type="entry name" value="FCP1"/>
    <property type="match status" value="1"/>
</dbReference>
<dbReference type="OrthoDB" id="277011at2759"/>
<dbReference type="CDD" id="cd07521">
    <property type="entry name" value="HAD_FCP1-like"/>
    <property type="match status" value="1"/>
</dbReference>
<evidence type="ECO:0000256" key="1">
    <source>
        <dbReference type="SAM" id="MobiDB-lite"/>
    </source>
</evidence>
<dbReference type="InterPro" id="IPR011948">
    <property type="entry name" value="Dullard_phosphatase"/>
</dbReference>
<dbReference type="EMBL" id="CAJJDN010000133">
    <property type="protein sequence ID" value="CAD8121609.1"/>
    <property type="molecule type" value="Genomic_DNA"/>
</dbReference>
<proteinExistence type="predicted"/>
<evidence type="ECO:0000313" key="4">
    <source>
        <dbReference type="Proteomes" id="UP000692954"/>
    </source>
</evidence>
<dbReference type="Pfam" id="PF03031">
    <property type="entry name" value="NIF"/>
    <property type="match status" value="1"/>
</dbReference>
<evidence type="ECO:0000259" key="2">
    <source>
        <dbReference type="PROSITE" id="PS50969"/>
    </source>
</evidence>
<dbReference type="InterPro" id="IPR004274">
    <property type="entry name" value="FCP1_dom"/>
</dbReference>
<accession>A0A8S1R1W2</accession>
<feature type="region of interest" description="Disordered" evidence="1">
    <location>
        <begin position="45"/>
        <end position="80"/>
    </location>
</feature>
<dbReference type="NCBIfam" id="TIGR02251">
    <property type="entry name" value="HIF-SF_euk"/>
    <property type="match status" value="1"/>
</dbReference>
<evidence type="ECO:0000313" key="3">
    <source>
        <dbReference type="EMBL" id="CAD8121609.1"/>
    </source>
</evidence>
<dbReference type="GO" id="GO:0016791">
    <property type="term" value="F:phosphatase activity"/>
    <property type="evidence" value="ECO:0007669"/>
    <property type="project" value="InterPro"/>
</dbReference>
<dbReference type="FunFam" id="3.40.50.1000:FF:000184">
    <property type="entry name" value="Uncharacterized protein"/>
    <property type="match status" value="1"/>
</dbReference>
<dbReference type="InterPro" id="IPR050365">
    <property type="entry name" value="TIM50"/>
</dbReference>
<sequence>MIAQKIERHFLRTVQAQSQNNMNLIEQSDSLFQVDKEAFKLCQNNARSKKNVPNKQTKQSQTQTQLQEEPFLRGNDAQNDSQTITPLAIPEVQDHEQIPSFEDNPFLVQKSKKYCLSNHFLSKQNLIKRKAIHKRYKSNQLSITAIDSNNSLPTELDLQLKEETIKKRGKDNISFINSQKSNHVSKEQFKEGELIKQIQNEDFNKPKKRQTYYTDKLISLIKGDLDDTFMAQMYINHFIQTYSILQKSKGLKQPQNYEILDKIKPQIIQQKTLVIDLDETLVHLNEFYLMPKDLVININLNNGLRVNAEISVRPYAQQFLENMAQHFEIMIYTASNEDYANQIIDYLDPTQQLVKYRFYRNDCINLSQGCHIKDLRTLNRNLKDIILVDNSAYSFAYQLSNGIPIIPYIDNKKDDELIALENYLIELLEVDDIRIENEKNFKLQQIQNSSSIQQAVNHLMCNKK</sequence>